<organism evidence="2 3">
    <name type="scientific">Cymbomonas tetramitiformis</name>
    <dbReference type="NCBI Taxonomy" id="36881"/>
    <lineage>
        <taxon>Eukaryota</taxon>
        <taxon>Viridiplantae</taxon>
        <taxon>Chlorophyta</taxon>
        <taxon>Pyramimonadophyceae</taxon>
        <taxon>Pyramimonadales</taxon>
        <taxon>Pyramimonadaceae</taxon>
        <taxon>Cymbomonas</taxon>
    </lineage>
</organism>
<dbReference type="AlphaFoldDB" id="A0AAE0FAS0"/>
<accession>A0AAE0FAS0</accession>
<comment type="caution">
    <text evidence="2">The sequence shown here is derived from an EMBL/GenBank/DDBJ whole genome shotgun (WGS) entry which is preliminary data.</text>
</comment>
<protein>
    <submittedName>
        <fullName evidence="2">Uncharacterized protein</fullName>
    </submittedName>
</protein>
<proteinExistence type="predicted"/>
<feature type="region of interest" description="Disordered" evidence="1">
    <location>
        <begin position="101"/>
        <end position="140"/>
    </location>
</feature>
<dbReference type="EMBL" id="LGRX02021822">
    <property type="protein sequence ID" value="KAK3256267.1"/>
    <property type="molecule type" value="Genomic_DNA"/>
</dbReference>
<sequence>MPTLPPANWQMPPLALYKPRSADLAPLAPSRCAQILNASWAAHLEMKLSGDALLAPGNDVQLDVASTACFDCSRLALFGPSACPSSTRVVKRGKGEFCTSILGTKVPGPSPSPSPEGEHEPKRAGVKQPRMGTELSTGTN</sequence>
<reference evidence="2 3" key="1">
    <citation type="journal article" date="2015" name="Genome Biol. Evol.">
        <title>Comparative Genomics of a Bacterivorous Green Alga Reveals Evolutionary Causalities and Consequences of Phago-Mixotrophic Mode of Nutrition.</title>
        <authorList>
            <person name="Burns J.A."/>
            <person name="Paasch A."/>
            <person name="Narechania A."/>
            <person name="Kim E."/>
        </authorList>
    </citation>
    <scope>NUCLEOTIDE SEQUENCE [LARGE SCALE GENOMIC DNA]</scope>
    <source>
        <strain evidence="2 3">PLY_AMNH</strain>
    </source>
</reference>
<evidence type="ECO:0000256" key="1">
    <source>
        <dbReference type="SAM" id="MobiDB-lite"/>
    </source>
</evidence>
<evidence type="ECO:0000313" key="2">
    <source>
        <dbReference type="EMBL" id="KAK3256267.1"/>
    </source>
</evidence>
<evidence type="ECO:0000313" key="3">
    <source>
        <dbReference type="Proteomes" id="UP001190700"/>
    </source>
</evidence>
<dbReference type="Proteomes" id="UP001190700">
    <property type="component" value="Unassembled WGS sequence"/>
</dbReference>
<keyword evidence="3" id="KW-1185">Reference proteome</keyword>
<name>A0AAE0FAS0_9CHLO</name>
<gene>
    <name evidence="2" type="ORF">CYMTET_34589</name>
</gene>